<dbReference type="GO" id="GO:0005739">
    <property type="term" value="C:mitochondrion"/>
    <property type="evidence" value="ECO:0007669"/>
    <property type="project" value="UniProtKB-SubCell"/>
</dbReference>
<dbReference type="EMBL" id="CP064812">
    <property type="protein sequence ID" value="QPG73336.1"/>
    <property type="molecule type" value="Genomic_DNA"/>
</dbReference>
<dbReference type="NCBIfam" id="TIGR01033">
    <property type="entry name" value="YebC/PmpR family DNA-binding transcriptional regulator"/>
    <property type="match status" value="1"/>
</dbReference>
<reference evidence="5" key="1">
    <citation type="submission" date="2020-10" db="EMBL/GenBank/DDBJ databases">
        <authorList>
            <person name="Roach M.J.R."/>
        </authorList>
    </citation>
    <scope>NUCLEOTIDE SEQUENCE</scope>
    <source>
        <strain evidence="5">CBS 1945</strain>
    </source>
</reference>
<evidence type="ECO:0000313" key="6">
    <source>
        <dbReference type="Proteomes" id="UP000662931"/>
    </source>
</evidence>
<comment type="subcellular location">
    <subcellularLocation>
        <location evidence="1">Mitochondrion</location>
    </subcellularLocation>
</comment>
<dbReference type="RefSeq" id="XP_038776901.1">
    <property type="nucleotide sequence ID" value="XM_038920973.1"/>
</dbReference>
<organism evidence="5 6">
    <name type="scientific">Eeniella nana</name>
    <name type="common">Yeast</name>
    <name type="synonym">Brettanomyces nanus</name>
    <dbReference type="NCBI Taxonomy" id="13502"/>
    <lineage>
        <taxon>Eukaryota</taxon>
        <taxon>Fungi</taxon>
        <taxon>Dikarya</taxon>
        <taxon>Ascomycota</taxon>
        <taxon>Saccharomycotina</taxon>
        <taxon>Pichiomycetes</taxon>
        <taxon>Pichiales</taxon>
        <taxon>Pichiaceae</taxon>
        <taxon>Brettanomyces</taxon>
    </lineage>
</organism>
<dbReference type="InterPro" id="IPR002876">
    <property type="entry name" value="Transcrip_reg_TACO1-like"/>
</dbReference>
<feature type="domain" description="TACO1/YebC-like N-terminal" evidence="4">
    <location>
        <begin position="32"/>
        <end position="103"/>
    </location>
</feature>
<dbReference type="SUPFAM" id="SSF75625">
    <property type="entry name" value="YebC-like"/>
    <property type="match status" value="1"/>
</dbReference>
<dbReference type="KEGG" id="bnn:FOA43_000646"/>
<evidence type="ECO:0000256" key="1">
    <source>
        <dbReference type="ARBA" id="ARBA00004173"/>
    </source>
</evidence>
<dbReference type="Pfam" id="PF01709">
    <property type="entry name" value="Transcrip_reg"/>
    <property type="match status" value="1"/>
</dbReference>
<dbReference type="InterPro" id="IPR029072">
    <property type="entry name" value="YebC-like"/>
</dbReference>
<name>A0A875RWP5_EENNA</name>
<gene>
    <name evidence="5" type="ORF">FOA43_000646</name>
</gene>
<dbReference type="Proteomes" id="UP000662931">
    <property type="component" value="Chromosome 1"/>
</dbReference>
<dbReference type="PANTHER" id="PTHR12532:SF0">
    <property type="entry name" value="TRANSLATIONAL ACTIVATOR OF CYTOCHROME C OXIDASE 1"/>
    <property type="match status" value="1"/>
</dbReference>
<proteinExistence type="inferred from homology"/>
<accession>A0A875RWP5</accession>
<dbReference type="Gene3D" id="1.10.10.200">
    <property type="match status" value="1"/>
</dbReference>
<feature type="domain" description="TACO1/YebC-like second and third" evidence="3">
    <location>
        <begin position="111"/>
        <end position="270"/>
    </location>
</feature>
<dbReference type="InterPro" id="IPR017856">
    <property type="entry name" value="Integrase-like_N"/>
</dbReference>
<dbReference type="OrthoDB" id="2017544at2759"/>
<keyword evidence="6" id="KW-1185">Reference proteome</keyword>
<comment type="similarity">
    <text evidence="2">Belongs to the TACO1 family.</text>
</comment>
<evidence type="ECO:0000259" key="3">
    <source>
        <dbReference type="Pfam" id="PF01709"/>
    </source>
</evidence>
<evidence type="ECO:0000256" key="2">
    <source>
        <dbReference type="ARBA" id="ARBA00008724"/>
    </source>
</evidence>
<sequence length="272" mass="30395">MSMIIRGFARRFVTSSALRLFSTTSLAYSGHSKWDNIKHKKAANDATKAAVSFKLSSKITVLAKMGGVDMAKNLQLAYAVEKAKSLSIPKRVIENAIKRGNGELKNQEKVETVTYEGLGPGGIAVIIEAITDNKNRTIGFIRPCFNKYGSNMTPTAYMFDQKGLFLIDLQGHEFDEAFDDLIDLGCEDINQVQREDSKLVELVTDPKEFGKVANSIKDQGKYKITEMEFGYVPKDDMKADISDPDTKESFDKFVQSLEDLDDVEKVYSNLEE</sequence>
<dbReference type="HAMAP" id="MF_00693">
    <property type="entry name" value="Transcrip_reg_TACO1"/>
    <property type="match status" value="1"/>
</dbReference>
<dbReference type="Gene3D" id="3.30.70.980">
    <property type="match status" value="2"/>
</dbReference>
<evidence type="ECO:0000313" key="5">
    <source>
        <dbReference type="EMBL" id="QPG73336.1"/>
    </source>
</evidence>
<dbReference type="InterPro" id="IPR026564">
    <property type="entry name" value="Transcrip_reg_TACO1-like_dom3"/>
</dbReference>
<dbReference type="FunFam" id="1.10.10.200:FF:000002">
    <property type="entry name" value="Probable transcriptional regulatory protein CLM62_37755"/>
    <property type="match status" value="1"/>
</dbReference>
<evidence type="ECO:0000259" key="4">
    <source>
        <dbReference type="Pfam" id="PF20772"/>
    </source>
</evidence>
<dbReference type="GeneID" id="62194047"/>
<dbReference type="InterPro" id="IPR049083">
    <property type="entry name" value="TACO1_YebC_N"/>
</dbReference>
<dbReference type="AlphaFoldDB" id="A0A875RWP5"/>
<evidence type="ECO:0008006" key="7">
    <source>
        <dbReference type="Google" id="ProtNLM"/>
    </source>
</evidence>
<dbReference type="PANTHER" id="PTHR12532">
    <property type="entry name" value="TRANSLATIONAL ACTIVATOR OF CYTOCHROME C OXIDASE 1"/>
    <property type="match status" value="1"/>
</dbReference>
<dbReference type="Pfam" id="PF20772">
    <property type="entry name" value="TACO1_YebC_N"/>
    <property type="match status" value="1"/>
</dbReference>
<protein>
    <recommendedName>
        <fullName evidence="7">Transcriptional regulatory protein</fullName>
    </recommendedName>
</protein>
<dbReference type="InterPro" id="IPR048300">
    <property type="entry name" value="TACO1_YebC-like_2nd/3rd_dom"/>
</dbReference>
<dbReference type="NCBIfam" id="NF009044">
    <property type="entry name" value="PRK12378.1"/>
    <property type="match status" value="1"/>
</dbReference>